<keyword evidence="2" id="KW-0186">Copper</keyword>
<accession>A0AAE0SIA6</accession>
<evidence type="ECO:0000313" key="5">
    <source>
        <dbReference type="EMBL" id="KAK3592234.1"/>
    </source>
</evidence>
<feature type="domain" description="Tyrosinase copper-binding" evidence="3">
    <location>
        <begin position="211"/>
        <end position="228"/>
    </location>
</feature>
<dbReference type="PROSITE" id="PS00497">
    <property type="entry name" value="TYROSINASE_1"/>
    <property type="match status" value="1"/>
</dbReference>
<keyword evidence="1" id="KW-0479">Metal-binding</keyword>
<evidence type="ECO:0000259" key="3">
    <source>
        <dbReference type="PROSITE" id="PS00497"/>
    </source>
</evidence>
<evidence type="ECO:0000256" key="1">
    <source>
        <dbReference type="ARBA" id="ARBA00022723"/>
    </source>
</evidence>
<dbReference type="Proteomes" id="UP001195483">
    <property type="component" value="Unassembled WGS sequence"/>
</dbReference>
<dbReference type="InterPro" id="IPR002227">
    <property type="entry name" value="Tyrosinase_Cu-bd"/>
</dbReference>
<dbReference type="PANTHER" id="PTHR11474">
    <property type="entry name" value="TYROSINASE FAMILY MEMBER"/>
    <property type="match status" value="1"/>
</dbReference>
<dbReference type="Pfam" id="PF00264">
    <property type="entry name" value="Tyrosinase"/>
    <property type="match status" value="1"/>
</dbReference>
<sequence>MHLFQLTNSCTDPCLGAIFAESRRDTDQNGISILLEAIELVSILSNNRLIFLEIFGVAFLEMRGTLLSITLVALIGSVLVSGRIEEMPMPPELQSCLKLIQTKTSVTDTVGEDIFFTCLNSFLSQPKKNDIEECNLSEKEWKKFERLINQSMIMVAGVPKPRSGIRTRQEYRKLTDKARNAFHKAVIELNKSGEFKLFACVHQGDVLKSGHNGTNFLGWHRVYLAMYEEALRRIDPTVALPYWDYTLDLELEDPTKSVVWSPCFMGNGRGKVNTGPFANWATHLGNLERNIGFSGSLTHKSNVSDILSKCRTKDVTYPGCDRRFVIEINHNPVHPWVGGAMSGFKSAAFDPVFFLHHAMVDYIWQLFRDRQRDVCYVDPSTDYPNMPGEKYHAANRTMDRFPMFKNIDGYASYWEDHWYKYEPSPTCTYEQDCGSAWLVCQGGVCIPKTAEECHINVTRAYTKAKAITGSGNIFLEKKPYDPGTALITPIQNNFFINGKADMKLWAFVPIQVIYMKPTAESFPVYRVYNDKLDLNQDFYNYPELNKFIIHGHLKEYSNCKRNPSGANQIILESNGINYLGRYIEYTITDSRLLVGTSMVYIGVKNPEFENTEAIISAHDRCGRMCQPQCLDRGSNPAKYRPCSGAIRISPASPKMYGNTLGDAIMDVWHLWGRDPGNFANKFELVMVCNNDGEWPWK</sequence>
<reference evidence="5" key="2">
    <citation type="journal article" date="2021" name="Genome Biol. Evol.">
        <title>Developing a high-quality reference genome for a parasitic bivalve with doubly uniparental inheritance (Bivalvia: Unionida).</title>
        <authorList>
            <person name="Smith C.H."/>
        </authorList>
    </citation>
    <scope>NUCLEOTIDE SEQUENCE</scope>
    <source>
        <strain evidence="5">CHS0354</strain>
        <tissue evidence="5">Mantle</tissue>
    </source>
</reference>
<dbReference type="PROSITE" id="PS00498">
    <property type="entry name" value="TYROSINASE_2"/>
    <property type="match status" value="1"/>
</dbReference>
<feature type="domain" description="Tyrosinase copper-binding" evidence="4">
    <location>
        <begin position="350"/>
        <end position="361"/>
    </location>
</feature>
<dbReference type="AlphaFoldDB" id="A0AAE0SIA6"/>
<proteinExistence type="predicted"/>
<gene>
    <name evidence="5" type="ORF">CHS0354_004689</name>
</gene>
<dbReference type="PRINTS" id="PR00092">
    <property type="entry name" value="TYROSINASE"/>
</dbReference>
<protein>
    <recommendedName>
        <fullName evidence="3 4">Tyrosinase copper-binding domain-containing protein</fullName>
    </recommendedName>
</protein>
<dbReference type="InterPro" id="IPR008922">
    <property type="entry name" value="Di-copper_centre_dom_sf"/>
</dbReference>
<dbReference type="EMBL" id="JAEAOA010000346">
    <property type="protein sequence ID" value="KAK3592234.1"/>
    <property type="molecule type" value="Genomic_DNA"/>
</dbReference>
<dbReference type="GO" id="GO:0046872">
    <property type="term" value="F:metal ion binding"/>
    <property type="evidence" value="ECO:0007669"/>
    <property type="project" value="UniProtKB-KW"/>
</dbReference>
<dbReference type="PANTHER" id="PTHR11474:SF126">
    <property type="entry name" value="TYROSINASE-LIKE PROTEIN TYR-1-RELATED"/>
    <property type="match status" value="1"/>
</dbReference>
<keyword evidence="6" id="KW-1185">Reference proteome</keyword>
<comment type="caution">
    <text evidence="5">The sequence shown here is derived from an EMBL/GenBank/DDBJ whole genome shotgun (WGS) entry which is preliminary data.</text>
</comment>
<evidence type="ECO:0000313" key="6">
    <source>
        <dbReference type="Proteomes" id="UP001195483"/>
    </source>
</evidence>
<organism evidence="5 6">
    <name type="scientific">Potamilus streckersoni</name>
    <dbReference type="NCBI Taxonomy" id="2493646"/>
    <lineage>
        <taxon>Eukaryota</taxon>
        <taxon>Metazoa</taxon>
        <taxon>Spiralia</taxon>
        <taxon>Lophotrochozoa</taxon>
        <taxon>Mollusca</taxon>
        <taxon>Bivalvia</taxon>
        <taxon>Autobranchia</taxon>
        <taxon>Heteroconchia</taxon>
        <taxon>Palaeoheterodonta</taxon>
        <taxon>Unionida</taxon>
        <taxon>Unionoidea</taxon>
        <taxon>Unionidae</taxon>
        <taxon>Ambleminae</taxon>
        <taxon>Lampsilini</taxon>
        <taxon>Potamilus</taxon>
    </lineage>
</organism>
<reference evidence="5" key="3">
    <citation type="submission" date="2023-05" db="EMBL/GenBank/DDBJ databases">
        <authorList>
            <person name="Smith C.H."/>
        </authorList>
    </citation>
    <scope>NUCLEOTIDE SEQUENCE</scope>
    <source>
        <strain evidence="5">CHS0354</strain>
        <tissue evidence="5">Mantle</tissue>
    </source>
</reference>
<name>A0AAE0SIA6_9BIVA</name>
<dbReference type="Gene3D" id="1.10.1280.10">
    <property type="entry name" value="Di-copper center containing domain from catechol oxidase"/>
    <property type="match status" value="1"/>
</dbReference>
<dbReference type="GO" id="GO:0016491">
    <property type="term" value="F:oxidoreductase activity"/>
    <property type="evidence" value="ECO:0007669"/>
    <property type="project" value="InterPro"/>
</dbReference>
<dbReference type="InterPro" id="IPR050316">
    <property type="entry name" value="Tyrosinase/Hemocyanin"/>
</dbReference>
<evidence type="ECO:0000256" key="2">
    <source>
        <dbReference type="ARBA" id="ARBA00023008"/>
    </source>
</evidence>
<reference evidence="5" key="1">
    <citation type="journal article" date="2021" name="Genome Biol. Evol.">
        <title>A High-Quality Reference Genome for a Parasitic Bivalve with Doubly Uniparental Inheritance (Bivalvia: Unionida).</title>
        <authorList>
            <person name="Smith C.H."/>
        </authorList>
    </citation>
    <scope>NUCLEOTIDE SEQUENCE</scope>
    <source>
        <strain evidence="5">CHS0354</strain>
    </source>
</reference>
<evidence type="ECO:0000259" key="4">
    <source>
        <dbReference type="PROSITE" id="PS00498"/>
    </source>
</evidence>
<dbReference type="SUPFAM" id="SSF48056">
    <property type="entry name" value="Di-copper centre-containing domain"/>
    <property type="match status" value="1"/>
</dbReference>